<feature type="compositionally biased region" description="Acidic residues" evidence="11">
    <location>
        <begin position="11"/>
        <end position="32"/>
    </location>
</feature>
<dbReference type="EMBL" id="ONZQ02000016">
    <property type="protein sequence ID" value="SPO06584.1"/>
    <property type="molecule type" value="Genomic_DNA"/>
</dbReference>
<dbReference type="CDD" id="cd09918">
    <property type="entry name" value="SH2_Nterm_SPT6_like"/>
    <property type="match status" value="1"/>
</dbReference>
<dbReference type="SUPFAM" id="SSF47781">
    <property type="entry name" value="RuvA domain 2-like"/>
    <property type="match status" value="2"/>
</dbReference>
<dbReference type="InterPro" id="IPR028088">
    <property type="entry name" value="Spt6_HTH_DNA-bd_dom"/>
</dbReference>
<dbReference type="FunFam" id="3.30.505.10:FF:000065">
    <property type="entry name" value="Transcription elongation factor SPT6"/>
    <property type="match status" value="1"/>
</dbReference>
<dbReference type="CDD" id="cd09928">
    <property type="entry name" value="SH2_Cterm_SPT6_like"/>
    <property type="match status" value="1"/>
</dbReference>
<feature type="region of interest" description="Disordered" evidence="11">
    <location>
        <begin position="1"/>
        <end position="208"/>
    </location>
</feature>
<dbReference type="Pfam" id="PF14632">
    <property type="entry name" value="SPT6_acidic"/>
    <property type="match status" value="1"/>
</dbReference>
<evidence type="ECO:0000256" key="1">
    <source>
        <dbReference type="ARBA" id="ARBA00004123"/>
    </source>
</evidence>
<comment type="similarity">
    <text evidence="3 10">Belongs to the SPT6 family.</text>
</comment>
<dbReference type="GO" id="GO:0140673">
    <property type="term" value="P:transcription elongation-coupled chromatin remodeling"/>
    <property type="evidence" value="ECO:0007669"/>
    <property type="project" value="InterPro"/>
</dbReference>
<accession>A0AAE8SZ73</accession>
<dbReference type="FunFam" id="3.30.505.10:FF:000056">
    <property type="entry name" value="Transcription elongation factor Spt6"/>
    <property type="match status" value="1"/>
</dbReference>
<dbReference type="PROSITE" id="PS50126">
    <property type="entry name" value="S1"/>
    <property type="match status" value="1"/>
</dbReference>
<dbReference type="Gene3D" id="3.30.505.10">
    <property type="entry name" value="SH2 domain"/>
    <property type="match status" value="2"/>
</dbReference>
<dbReference type="GO" id="GO:0008023">
    <property type="term" value="C:transcription elongation factor complex"/>
    <property type="evidence" value="ECO:0007669"/>
    <property type="project" value="TreeGrafter"/>
</dbReference>
<dbReference type="PIRSF" id="PIRSF036947">
    <property type="entry name" value="Spt6"/>
    <property type="match status" value="1"/>
</dbReference>
<dbReference type="InterPro" id="IPR036860">
    <property type="entry name" value="SH2_dom_sf"/>
</dbReference>
<feature type="compositionally biased region" description="Acidic residues" evidence="11">
    <location>
        <begin position="170"/>
        <end position="187"/>
    </location>
</feature>
<dbReference type="InterPro" id="IPR028231">
    <property type="entry name" value="Spt6_YqgF"/>
</dbReference>
<feature type="compositionally biased region" description="Acidic residues" evidence="11">
    <location>
        <begin position="45"/>
        <end position="57"/>
    </location>
</feature>
<dbReference type="Gene3D" id="1.10.150.850">
    <property type="entry name" value="Spt6, helix-hairpin-helix domain"/>
    <property type="match status" value="1"/>
</dbReference>
<evidence type="ECO:0000256" key="5">
    <source>
        <dbReference type="ARBA" id="ARBA00022454"/>
    </source>
</evidence>
<feature type="compositionally biased region" description="Acidic residues" evidence="11">
    <location>
        <begin position="139"/>
        <end position="148"/>
    </location>
</feature>
<keyword evidence="7 10" id="KW-0804">Transcription</keyword>
<protein>
    <recommendedName>
        <fullName evidence="4 10">Transcription elongation factor Spt6</fullName>
    </recommendedName>
</protein>
<dbReference type="SUPFAM" id="SSF55550">
    <property type="entry name" value="SH2 domain"/>
    <property type="match status" value="1"/>
</dbReference>
<dbReference type="InterPro" id="IPR049540">
    <property type="entry name" value="Spt6-like_S1"/>
</dbReference>
<dbReference type="GO" id="GO:0005694">
    <property type="term" value="C:chromosome"/>
    <property type="evidence" value="ECO:0007669"/>
    <property type="project" value="UniProtKB-SubCell"/>
</dbReference>
<keyword evidence="14" id="KW-1185">Reference proteome</keyword>
<keyword evidence="8 10" id="KW-0539">Nucleus</keyword>
<evidence type="ECO:0000256" key="8">
    <source>
        <dbReference type="ARBA" id="ARBA00023242"/>
    </source>
</evidence>
<dbReference type="GO" id="GO:0042393">
    <property type="term" value="F:histone binding"/>
    <property type="evidence" value="ECO:0007669"/>
    <property type="project" value="TreeGrafter"/>
</dbReference>
<dbReference type="InterPro" id="IPR042066">
    <property type="entry name" value="Spt6_death-like"/>
</dbReference>
<comment type="function">
    <text evidence="10">Plays a role in maintenance of chromatin structure during RNA polymerase II transcription elongation thereby repressing transcription initiation from cryptic promoters. Mediates the reassembly of nucleosomes onto the promoters of at least a selected set of genes during repression; the nucleosome reassembly is essential for transcriptional repression.</text>
</comment>
<reference evidence="13" key="1">
    <citation type="submission" date="2018-03" db="EMBL/GenBank/DDBJ databases">
        <authorList>
            <person name="Guldener U."/>
        </authorList>
    </citation>
    <scope>NUCLEOTIDE SEQUENCE</scope>
</reference>
<keyword evidence="5" id="KW-0158">Chromosome</keyword>
<evidence type="ECO:0000313" key="13">
    <source>
        <dbReference type="EMBL" id="SPO06584.1"/>
    </source>
</evidence>
<dbReference type="InterPro" id="IPR012340">
    <property type="entry name" value="NA-bd_OB-fold"/>
</dbReference>
<dbReference type="InterPro" id="IPR017072">
    <property type="entry name" value="TF_Spt6"/>
</dbReference>
<dbReference type="FunFam" id="1.10.10.2740:FF:000002">
    <property type="entry name" value="Transcription elongation factor Spt6"/>
    <property type="match status" value="1"/>
</dbReference>
<name>A0AAE8SZ73_9PEZI</name>
<organism evidence="13 14">
    <name type="scientific">Cephalotrichum gorgonifer</name>
    <dbReference type="NCBI Taxonomy" id="2041049"/>
    <lineage>
        <taxon>Eukaryota</taxon>
        <taxon>Fungi</taxon>
        <taxon>Dikarya</taxon>
        <taxon>Ascomycota</taxon>
        <taxon>Pezizomycotina</taxon>
        <taxon>Sordariomycetes</taxon>
        <taxon>Hypocreomycetidae</taxon>
        <taxon>Microascales</taxon>
        <taxon>Microascaceae</taxon>
        <taxon>Cephalotrichum</taxon>
    </lineage>
</organism>
<dbReference type="InterPro" id="IPR023323">
    <property type="entry name" value="Tex-like_dom_sf"/>
</dbReference>
<comment type="subcellular location">
    <subcellularLocation>
        <location evidence="2">Chromosome</location>
    </subcellularLocation>
    <subcellularLocation>
        <location evidence="1 10">Nucleus</location>
    </subcellularLocation>
</comment>
<dbReference type="FunFam" id="1.10.10.650:FF:000004">
    <property type="entry name" value="Transcription elongation factor Spt6"/>
    <property type="match status" value="1"/>
</dbReference>
<dbReference type="InterPro" id="IPR035420">
    <property type="entry name" value="Spt6_SH2"/>
</dbReference>
<evidence type="ECO:0000256" key="11">
    <source>
        <dbReference type="SAM" id="MobiDB-lite"/>
    </source>
</evidence>
<feature type="compositionally biased region" description="Acidic residues" evidence="11">
    <location>
        <begin position="87"/>
        <end position="99"/>
    </location>
</feature>
<dbReference type="PANTHER" id="PTHR10145:SF6">
    <property type="entry name" value="TRANSCRIPTION ELONGATION FACTOR SPT6"/>
    <property type="match status" value="1"/>
</dbReference>
<dbReference type="Gene3D" id="3.30.420.140">
    <property type="entry name" value="YqgF/RNase H-like domain"/>
    <property type="match status" value="1"/>
</dbReference>
<dbReference type="InterPro" id="IPR010994">
    <property type="entry name" value="RuvA_2-like"/>
</dbReference>
<keyword evidence="13" id="KW-0648">Protein biosynthesis</keyword>
<dbReference type="Gene3D" id="2.40.50.140">
    <property type="entry name" value="Nucleic acid-binding proteins"/>
    <property type="match status" value="1"/>
</dbReference>
<proteinExistence type="inferred from homology"/>
<dbReference type="GO" id="GO:0031491">
    <property type="term" value="F:nucleosome binding"/>
    <property type="evidence" value="ECO:0007669"/>
    <property type="project" value="TreeGrafter"/>
</dbReference>
<dbReference type="InterPro" id="IPR023319">
    <property type="entry name" value="Tex-like_HTH_dom_sf"/>
</dbReference>
<evidence type="ECO:0000259" key="12">
    <source>
        <dbReference type="PROSITE" id="PS50126"/>
    </source>
</evidence>
<evidence type="ECO:0000256" key="6">
    <source>
        <dbReference type="ARBA" id="ARBA00022999"/>
    </source>
</evidence>
<dbReference type="Pfam" id="PF14639">
    <property type="entry name" value="YqgF"/>
    <property type="match status" value="1"/>
</dbReference>
<evidence type="ECO:0000256" key="10">
    <source>
        <dbReference type="PIRNR" id="PIRNR036947"/>
    </source>
</evidence>
<dbReference type="GO" id="GO:0034728">
    <property type="term" value="P:nucleosome organization"/>
    <property type="evidence" value="ECO:0007669"/>
    <property type="project" value="TreeGrafter"/>
</dbReference>
<dbReference type="InterPro" id="IPR035018">
    <property type="entry name" value="Spt6_SH2_C"/>
</dbReference>
<comment type="function">
    <text evidence="9">Histone H3-H4 chaperone that plays a role in maintenance of chromatin structure during RNA polymerase II transcription elongation thereby repressing transcription initiation from cryptic promoters. Mediates the reassembly of nucleosomes onto the promoters of at least a selected set of genes during repression; the nucleosome reassembly is essential for transcriptional repression. Essential for viability.</text>
</comment>
<dbReference type="Pfam" id="PF14633">
    <property type="entry name" value="SH2_2"/>
    <property type="match status" value="1"/>
</dbReference>
<dbReference type="InterPro" id="IPR003029">
    <property type="entry name" value="S1_domain"/>
</dbReference>
<dbReference type="GO" id="GO:0003746">
    <property type="term" value="F:translation elongation factor activity"/>
    <property type="evidence" value="ECO:0007669"/>
    <property type="project" value="UniProtKB-KW"/>
</dbReference>
<dbReference type="PANTHER" id="PTHR10145">
    <property type="entry name" value="TRANSCRIPTION ELONGATION FACTOR SPT6"/>
    <property type="match status" value="1"/>
</dbReference>
<keyword evidence="6" id="KW-0727">SH2 domain</keyword>
<evidence type="ECO:0000256" key="3">
    <source>
        <dbReference type="ARBA" id="ARBA00009253"/>
    </source>
</evidence>
<dbReference type="InterPro" id="IPR012337">
    <property type="entry name" value="RNaseH-like_sf"/>
</dbReference>
<evidence type="ECO:0000256" key="2">
    <source>
        <dbReference type="ARBA" id="ARBA00004286"/>
    </source>
</evidence>
<dbReference type="InterPro" id="IPR055179">
    <property type="entry name" value="Tex-like_central_region"/>
</dbReference>
<gene>
    <name evidence="13" type="ORF">DNG_09274</name>
</gene>
<dbReference type="Proteomes" id="UP001187682">
    <property type="component" value="Unassembled WGS sequence"/>
</dbReference>
<sequence>MSNDISRLIDAEAELDEEDDESFDEGDEGEGEDAPRGKRPAPIDDSSEEEEDDDEEEERKIREGFIVDDEEEPVERQPRKRDRRDREEDEQLDEDDLDLIGEHTGYDRGQPAEPKFKRLKRGHQDEDDHRNERRGLDEIFSDDDDDAEQTSRPYGRSNFRAQADEFAGFIEDDYEDEEEKERELEEMEVARPRDKGVSGVIDTSGLDKDALQDMEDIFGDGADYEWALQAEEDEEEREEEEREIELRDVFEPSQLAEKLLTDEDNEIRFTDEPERFQLDRKAFKDLQITDEQFKEEARWISALMWPKKNLPQEAHNPFIKAIGKVLEFFVGEGVEVPYVFQHRKDYLLHTKKVPNPDFRRDPDAPEYIVEAKKLINQDDLWRVLELDIKFRSLIEKRNALENMYNNLRDNTGISDEMLEDMVSQAATVEELQDLQDYTHFRYASEIRELAAAANSGSSQQTKRPGSRTALMDRIRKSRAYEFVRAYGLSADQLARNALGEGRKVLPEDDAKDPVQLADDLVDDDFQTGDAVLSAARQMYAEELFVNPRMRKFFRMHYYQLGEIDCHRTDKGLRKIDESHPYYDVKYLTRQTMSDLARQPELFLKMMKAEEDGLIEVKLRMRNRAEFREKLDSEFESENFSDLAQRWRDERKKVLDLASAKLERTVTKGVKESLRTACQEEVLNACREEYYKRLDQAPIKPKGLVLGTTPRVLVLSNGMGDAMRDPIYWTWVEEDGRMVEHGKLVNLGRDEKAREEFVNLVNHRRPDVIGVSGFSAATSKLVRDLESIISERSLMGPEYEDPESEHKDYRTDPLEVVVVNDEVARLYKDSARGVADHPALHPITRYCYGLARYMQNPLKEYAALGKDIISLNFHACQKLLPQDKLLKTLETAMVDMVNLCGVDINEAVNDSYTANLLPYVAGLGPRKATSVLKAINANGGTVHTREELVGDPDKNKLPVVGPRVWNNCASFLYIEYDNTDPNSDPLDHTRVHPEDYELGRKMAADALELDEEDVKAETDLNGPGAIVRKLFKEEEQDRVNELILEEYAEQLETSYAQKKRATLETIRLELQSPYEEIRKPFAALTATQIFSMFTGETEETLARDMIVPVNVRVVKEDFAIVKLDCGVEGKIEAHDVNYRHSIRDVLQVGQTTNAKVLEVNHRDFSVKLTMREEELRRGGYRRVANLHPDQWDYDLERRDGEELKEKDRSTGRAQRVINHPLFRPFGGLEAEQYLGSQPAGEVVIRPSSKGNDHLAITWKVADGVYQHLDVLELQKENEFSVGRTLRVGGKFTYTDLDELIVEHVKSMARKVEQLMGHEKFHKGSRSSLEKWLTTYMDANPNRSMYAFCLDSARPGYFFLCFKSSRATPVVSWVVKVVPHAYQMLGSEYPDMRALCNGFKLRHQNEVKLQMQKLARR</sequence>
<feature type="domain" description="S1 motif" evidence="12">
    <location>
        <begin position="1103"/>
        <end position="1170"/>
    </location>
</feature>
<dbReference type="Gene3D" id="1.10.10.650">
    <property type="entry name" value="RuvA domain 2-like"/>
    <property type="match status" value="1"/>
</dbReference>
<dbReference type="FunFam" id="3.30.420.140:FF:000007">
    <property type="entry name" value="Transcription elongation factor SPT6"/>
    <property type="match status" value="1"/>
</dbReference>
<dbReference type="Pfam" id="PF22706">
    <property type="entry name" value="Tex_central_region"/>
    <property type="match status" value="1"/>
</dbReference>
<dbReference type="GO" id="GO:0003677">
    <property type="term" value="F:DNA binding"/>
    <property type="evidence" value="ECO:0007669"/>
    <property type="project" value="InterPro"/>
</dbReference>
<comment type="caution">
    <text evidence="13">The sequence shown here is derived from an EMBL/GenBank/DDBJ whole genome shotgun (WGS) entry which is preliminary data.</text>
</comment>
<evidence type="ECO:0000256" key="4">
    <source>
        <dbReference type="ARBA" id="ARBA00020248"/>
    </source>
</evidence>
<dbReference type="Pfam" id="PF14641">
    <property type="entry name" value="HTH_44"/>
    <property type="match status" value="1"/>
</dbReference>
<dbReference type="Gene3D" id="1.10.10.2740">
    <property type="entry name" value="Spt6, Death-like domain"/>
    <property type="match status" value="1"/>
</dbReference>
<dbReference type="SUPFAM" id="SSF53098">
    <property type="entry name" value="Ribonuclease H-like"/>
    <property type="match status" value="1"/>
</dbReference>
<dbReference type="InterPro" id="IPR035019">
    <property type="entry name" value="Spt6_SH2_N"/>
</dbReference>
<dbReference type="SUPFAM" id="SSF158832">
    <property type="entry name" value="Tex N-terminal region-like"/>
    <property type="match status" value="1"/>
</dbReference>
<dbReference type="InterPro" id="IPR032706">
    <property type="entry name" value="Spt6_HHH"/>
</dbReference>
<keyword evidence="13" id="KW-0251">Elongation factor</keyword>
<dbReference type="InterPro" id="IPR037027">
    <property type="entry name" value="YqgF/RNaseH-like_dom_sf"/>
</dbReference>
<dbReference type="InterPro" id="IPR028083">
    <property type="entry name" value="Spt6_acidic_N_dom"/>
</dbReference>
<feature type="compositionally biased region" description="Basic and acidic residues" evidence="11">
    <location>
        <begin position="122"/>
        <end position="137"/>
    </location>
</feature>
<evidence type="ECO:0000256" key="7">
    <source>
        <dbReference type="ARBA" id="ARBA00023163"/>
    </source>
</evidence>
<evidence type="ECO:0000256" key="9">
    <source>
        <dbReference type="ARBA" id="ARBA00093389"/>
    </source>
</evidence>
<evidence type="ECO:0000313" key="14">
    <source>
        <dbReference type="Proteomes" id="UP001187682"/>
    </source>
</evidence>
<dbReference type="Pfam" id="PF21710">
    <property type="entry name" value="Spt6_S1"/>
    <property type="match status" value="1"/>
</dbReference>
<dbReference type="Pfam" id="PF14635">
    <property type="entry name" value="HHH_7"/>
    <property type="match status" value="1"/>
</dbReference>
<dbReference type="SUPFAM" id="SSF50249">
    <property type="entry name" value="Nucleic acid-binding proteins"/>
    <property type="match status" value="1"/>
</dbReference>
<dbReference type="Gene3D" id="1.10.3500.10">
    <property type="entry name" value="Tex N-terminal region-like"/>
    <property type="match status" value="1"/>
</dbReference>
<dbReference type="FunFam" id="1.10.150.850:FF:000001">
    <property type="entry name" value="Transcription elongation factor spt6"/>
    <property type="match status" value="1"/>
</dbReference>